<keyword evidence="6" id="KW-1185">Reference proteome</keyword>
<keyword evidence="2 4" id="KW-0547">Nucleotide-binding</keyword>
<dbReference type="GO" id="GO:0009267">
    <property type="term" value="P:cellular response to starvation"/>
    <property type="evidence" value="ECO:0007669"/>
    <property type="project" value="TreeGrafter"/>
</dbReference>
<comment type="caution">
    <text evidence="5">The sequence shown here is derived from an EMBL/GenBank/DDBJ whole genome shotgun (WGS) entry which is preliminary data.</text>
</comment>
<proteinExistence type="inferred from homology"/>
<dbReference type="GO" id="GO:0005525">
    <property type="term" value="F:GTP binding"/>
    <property type="evidence" value="ECO:0007669"/>
    <property type="project" value="UniProtKB-UniRule"/>
</dbReference>
<comment type="function">
    <text evidence="4">GTPase involved in activation of the TORC1 signaling pathway, which promotes growth and represses autophagy in nutrient-rich conditions.</text>
</comment>
<organism evidence="5 6">
    <name type="scientific">Antrodiella citrinella</name>
    <dbReference type="NCBI Taxonomy" id="2447956"/>
    <lineage>
        <taxon>Eukaryota</taxon>
        <taxon>Fungi</taxon>
        <taxon>Dikarya</taxon>
        <taxon>Basidiomycota</taxon>
        <taxon>Agaricomycotina</taxon>
        <taxon>Agaricomycetes</taxon>
        <taxon>Polyporales</taxon>
        <taxon>Steccherinaceae</taxon>
        <taxon>Antrodiella</taxon>
    </lineage>
</organism>
<dbReference type="GO" id="GO:0003924">
    <property type="term" value="F:GTPase activity"/>
    <property type="evidence" value="ECO:0007669"/>
    <property type="project" value="UniProtKB-UniRule"/>
</dbReference>
<dbReference type="OrthoDB" id="26136at2759"/>
<evidence type="ECO:0000256" key="2">
    <source>
        <dbReference type="ARBA" id="ARBA00022741"/>
    </source>
</evidence>
<dbReference type="SUPFAM" id="SSF52540">
    <property type="entry name" value="P-loop containing nucleoside triphosphate hydrolases"/>
    <property type="match status" value="1"/>
</dbReference>
<keyword evidence="3 4" id="KW-0342">GTP-binding</keyword>
<reference evidence="5 6" key="1">
    <citation type="submission" date="2019-02" db="EMBL/GenBank/DDBJ databases">
        <title>Genome sequencing of the rare red list fungi Antrodiella citrinella (Flaviporus citrinellus).</title>
        <authorList>
            <person name="Buettner E."/>
            <person name="Kellner H."/>
        </authorList>
    </citation>
    <scope>NUCLEOTIDE SEQUENCE [LARGE SCALE GENOMIC DNA]</scope>
    <source>
        <strain evidence="5 6">DSM 108506</strain>
    </source>
</reference>
<dbReference type="PANTHER" id="PTHR11259">
    <property type="entry name" value="RAS-RELATED GTP BINDING RAG/GTR YEAST"/>
    <property type="match status" value="1"/>
</dbReference>
<dbReference type="EMBL" id="SGPM01000101">
    <property type="protein sequence ID" value="THH29911.1"/>
    <property type="molecule type" value="Genomic_DNA"/>
</dbReference>
<sequence>MTTRITRHTYDTAIPLEIWDCPGNINLESLDAPLNQFSSLIFVIDIQDLYQQPIEKLVDYVITAYHENPNMNLEVFVHKGDALAEDYKYENFSHIQSRVLDELADISTEYGQIMLNFHLTSIYDHSLREAFSKVLQRLVYFLGNYEDLINVFCAVQFFVYQDIFM</sequence>
<evidence type="ECO:0000256" key="4">
    <source>
        <dbReference type="RuleBase" id="RU367014"/>
    </source>
</evidence>
<dbReference type="InterPro" id="IPR006762">
    <property type="entry name" value="Gtr1_RagA"/>
</dbReference>
<evidence type="ECO:0000256" key="3">
    <source>
        <dbReference type="ARBA" id="ARBA00023134"/>
    </source>
</evidence>
<dbReference type="AlphaFoldDB" id="A0A4S4MX66"/>
<dbReference type="Gene3D" id="3.40.50.300">
    <property type="entry name" value="P-loop containing nucleotide triphosphate hydrolases"/>
    <property type="match status" value="1"/>
</dbReference>
<dbReference type="InterPro" id="IPR027417">
    <property type="entry name" value="P-loop_NTPase"/>
</dbReference>
<dbReference type="GO" id="GO:0010507">
    <property type="term" value="P:negative regulation of autophagy"/>
    <property type="evidence" value="ECO:0007669"/>
    <property type="project" value="TreeGrafter"/>
</dbReference>
<dbReference type="GO" id="GO:0000329">
    <property type="term" value="C:fungal-type vacuole membrane"/>
    <property type="evidence" value="ECO:0007669"/>
    <property type="project" value="TreeGrafter"/>
</dbReference>
<dbReference type="Proteomes" id="UP000308730">
    <property type="component" value="Unassembled WGS sequence"/>
</dbReference>
<dbReference type="Pfam" id="PF04670">
    <property type="entry name" value="Gtr1_RagA"/>
    <property type="match status" value="1"/>
</dbReference>
<evidence type="ECO:0000313" key="6">
    <source>
        <dbReference type="Proteomes" id="UP000308730"/>
    </source>
</evidence>
<gene>
    <name evidence="5" type="ORF">EUX98_g4268</name>
</gene>
<dbReference type="GO" id="GO:1990131">
    <property type="term" value="C:Gtr1-Gtr2 GTPase complex"/>
    <property type="evidence" value="ECO:0007669"/>
    <property type="project" value="UniProtKB-UniRule"/>
</dbReference>
<dbReference type="GO" id="GO:1904263">
    <property type="term" value="P:positive regulation of TORC1 signaling"/>
    <property type="evidence" value="ECO:0007669"/>
    <property type="project" value="TreeGrafter"/>
</dbReference>
<dbReference type="PANTHER" id="PTHR11259:SF2">
    <property type="entry name" value="GH16429P"/>
    <property type="match status" value="1"/>
</dbReference>
<protein>
    <recommendedName>
        <fullName evidence="4">GTP-binding protein</fullName>
    </recommendedName>
</protein>
<evidence type="ECO:0000256" key="1">
    <source>
        <dbReference type="ARBA" id="ARBA00007756"/>
    </source>
</evidence>
<dbReference type="GO" id="GO:0005634">
    <property type="term" value="C:nucleus"/>
    <property type="evidence" value="ECO:0007669"/>
    <property type="project" value="TreeGrafter"/>
</dbReference>
<comment type="similarity">
    <text evidence="1 4">Belongs to the GTR/RAG GTP-binding protein family.</text>
</comment>
<accession>A0A4S4MX66</accession>
<comment type="subunit">
    <text evidence="4">Component of the GSE complex.</text>
</comment>
<name>A0A4S4MX66_9APHY</name>
<evidence type="ECO:0000313" key="5">
    <source>
        <dbReference type="EMBL" id="THH29911.1"/>
    </source>
</evidence>